<feature type="domain" description="Glutamine amidotransferase" evidence="2">
    <location>
        <begin position="4"/>
        <end position="186"/>
    </location>
</feature>
<sequence length="187" mass="19882">MRVLVLDNHDSFTWNLVHAFAGLGAECTVWRSDAVTLAEVAELAPERIVLSPGPFGPSKAGICPEVVRAFSGRIPILGVCLGMQVIAAVAGARVVPSGHPVHGQASPVFHDGRGLFAGLPNPFEAARYHSLHVEPGSLPVELEVSAWLEDGTVMGCRMPGGRTEGVLFHPESFLTPEGPKLFQAFLQ</sequence>
<evidence type="ECO:0000313" key="4">
    <source>
        <dbReference type="Proteomes" id="UP000593892"/>
    </source>
</evidence>
<dbReference type="Pfam" id="PF00117">
    <property type="entry name" value="GATase"/>
    <property type="match status" value="1"/>
</dbReference>
<evidence type="ECO:0000313" key="3">
    <source>
        <dbReference type="EMBL" id="QOY89038.1"/>
    </source>
</evidence>
<evidence type="ECO:0000259" key="2">
    <source>
        <dbReference type="Pfam" id="PF00117"/>
    </source>
</evidence>
<dbReference type="GO" id="GO:0004049">
    <property type="term" value="F:anthranilate synthase activity"/>
    <property type="evidence" value="ECO:0007669"/>
    <property type="project" value="TreeGrafter"/>
</dbReference>
<accession>A0A7S7NSP6</accession>
<dbReference type="InterPro" id="IPR029062">
    <property type="entry name" value="Class_I_gatase-like"/>
</dbReference>
<proteinExistence type="predicted"/>
<protein>
    <submittedName>
        <fullName evidence="3">Aminodeoxychorismate/anthranilate synthase component II</fullName>
    </submittedName>
</protein>
<evidence type="ECO:0000256" key="1">
    <source>
        <dbReference type="ARBA" id="ARBA00022962"/>
    </source>
</evidence>
<keyword evidence="1" id="KW-0315">Glutamine amidotransferase</keyword>
<dbReference type="EMBL" id="CP063849">
    <property type="protein sequence ID" value="QOY89038.1"/>
    <property type="molecule type" value="Genomic_DNA"/>
</dbReference>
<dbReference type="CDD" id="cd01743">
    <property type="entry name" value="GATase1_Anthranilate_Synthase"/>
    <property type="match status" value="1"/>
</dbReference>
<dbReference type="PRINTS" id="PR00096">
    <property type="entry name" value="GATASE"/>
</dbReference>
<keyword evidence="4" id="KW-1185">Reference proteome</keyword>
<gene>
    <name evidence="3" type="ORF">IRI77_03505</name>
</gene>
<dbReference type="InterPro" id="IPR050472">
    <property type="entry name" value="Anth_synth/Amidotransfase"/>
</dbReference>
<dbReference type="RefSeq" id="WP_194450700.1">
    <property type="nucleotide sequence ID" value="NZ_CP063849.1"/>
</dbReference>
<organism evidence="3 4">
    <name type="scientific">Paludibaculum fermentans</name>
    <dbReference type="NCBI Taxonomy" id="1473598"/>
    <lineage>
        <taxon>Bacteria</taxon>
        <taxon>Pseudomonadati</taxon>
        <taxon>Acidobacteriota</taxon>
        <taxon>Terriglobia</taxon>
        <taxon>Bryobacterales</taxon>
        <taxon>Bryobacteraceae</taxon>
        <taxon>Paludibaculum</taxon>
    </lineage>
</organism>
<dbReference type="GO" id="GO:0000162">
    <property type="term" value="P:L-tryptophan biosynthetic process"/>
    <property type="evidence" value="ECO:0007669"/>
    <property type="project" value="TreeGrafter"/>
</dbReference>
<dbReference type="PRINTS" id="PR00099">
    <property type="entry name" value="CPSGATASE"/>
</dbReference>
<dbReference type="PRINTS" id="PR00097">
    <property type="entry name" value="ANTSNTHASEII"/>
</dbReference>
<dbReference type="NCBIfam" id="TIGR00566">
    <property type="entry name" value="trpG_papA"/>
    <property type="match status" value="1"/>
</dbReference>
<dbReference type="Gene3D" id="3.40.50.880">
    <property type="match status" value="1"/>
</dbReference>
<dbReference type="PANTHER" id="PTHR43418:SF4">
    <property type="entry name" value="MULTIFUNCTIONAL TRYPTOPHAN BIOSYNTHESIS PROTEIN"/>
    <property type="match status" value="1"/>
</dbReference>
<reference evidence="3 4" key="1">
    <citation type="submission" date="2020-10" db="EMBL/GenBank/DDBJ databases">
        <title>Complete genome sequence of Paludibaculum fermentans P105T, a facultatively anaerobic acidobacterium capable of dissimilatory Fe(III) reduction.</title>
        <authorList>
            <person name="Dedysh S.N."/>
            <person name="Beletsky A.V."/>
            <person name="Kulichevskaya I.S."/>
            <person name="Mardanov A.V."/>
            <person name="Ravin N.V."/>
        </authorList>
    </citation>
    <scope>NUCLEOTIDE SEQUENCE [LARGE SCALE GENOMIC DNA]</scope>
    <source>
        <strain evidence="3 4">P105</strain>
    </source>
</reference>
<dbReference type="Proteomes" id="UP000593892">
    <property type="component" value="Chromosome"/>
</dbReference>
<dbReference type="PANTHER" id="PTHR43418">
    <property type="entry name" value="MULTIFUNCTIONAL TRYPTOPHAN BIOSYNTHESIS PROTEIN-RELATED"/>
    <property type="match status" value="1"/>
</dbReference>
<dbReference type="GO" id="GO:0005829">
    <property type="term" value="C:cytosol"/>
    <property type="evidence" value="ECO:0007669"/>
    <property type="project" value="TreeGrafter"/>
</dbReference>
<dbReference type="SUPFAM" id="SSF52317">
    <property type="entry name" value="Class I glutamine amidotransferase-like"/>
    <property type="match status" value="1"/>
</dbReference>
<dbReference type="AlphaFoldDB" id="A0A7S7NSP6"/>
<dbReference type="KEGG" id="pfer:IRI77_03505"/>
<dbReference type="FunFam" id="3.40.50.880:FF:000003">
    <property type="entry name" value="Anthranilate synthase component II"/>
    <property type="match status" value="1"/>
</dbReference>
<dbReference type="PROSITE" id="PS51273">
    <property type="entry name" value="GATASE_TYPE_1"/>
    <property type="match status" value="1"/>
</dbReference>
<dbReference type="InterPro" id="IPR006221">
    <property type="entry name" value="TrpG/PapA_dom"/>
</dbReference>
<name>A0A7S7NSP6_PALFE</name>
<dbReference type="InterPro" id="IPR017926">
    <property type="entry name" value="GATASE"/>
</dbReference>